<dbReference type="EMBL" id="LSRL02001204">
    <property type="protein sequence ID" value="TDG39258.1"/>
    <property type="molecule type" value="Genomic_DNA"/>
</dbReference>
<name>A0A484ASA0_DRONA</name>
<sequence>MAATVASLSTAAAAASSSSSSSSLASSLGRRGGTGTAAGKCNRRGSRSSRGQRASHIATELWFGSTSLCMRDTDNGPLMDVLQLLQQQEQEQEPWHQQSSLGTANIEGSHLAESELQLSTLALNV</sequence>
<comment type="caution">
    <text evidence="2">The sequence shown here is derived from an EMBL/GenBank/DDBJ whole genome shotgun (WGS) entry which is preliminary data.</text>
</comment>
<proteinExistence type="predicted"/>
<protein>
    <submittedName>
        <fullName evidence="2">Uncharacterized protein</fullName>
    </submittedName>
</protein>
<gene>
    <name evidence="2" type="ORF">AWZ03_014321</name>
</gene>
<dbReference type="AlphaFoldDB" id="A0A484ASA0"/>
<organism evidence="2 3">
    <name type="scientific">Drosophila navojoa</name>
    <name type="common">Fruit fly</name>
    <dbReference type="NCBI Taxonomy" id="7232"/>
    <lineage>
        <taxon>Eukaryota</taxon>
        <taxon>Metazoa</taxon>
        <taxon>Ecdysozoa</taxon>
        <taxon>Arthropoda</taxon>
        <taxon>Hexapoda</taxon>
        <taxon>Insecta</taxon>
        <taxon>Pterygota</taxon>
        <taxon>Neoptera</taxon>
        <taxon>Endopterygota</taxon>
        <taxon>Diptera</taxon>
        <taxon>Brachycera</taxon>
        <taxon>Muscomorpha</taxon>
        <taxon>Ephydroidea</taxon>
        <taxon>Drosophilidae</taxon>
        <taxon>Drosophila</taxon>
    </lineage>
</organism>
<reference evidence="2 3" key="1">
    <citation type="journal article" date="2019" name="J. Hered.">
        <title>An Improved Genome Assembly for Drosophila navojoa, the Basal Species in the mojavensis Cluster.</title>
        <authorList>
            <person name="Vanderlinde T."/>
            <person name="Dupim E.G."/>
            <person name="Nazario-Yepiz N.O."/>
            <person name="Carvalho A.B."/>
        </authorList>
    </citation>
    <scope>NUCLEOTIDE SEQUENCE [LARGE SCALE GENOMIC DNA]</scope>
    <source>
        <strain evidence="2">Navoj_Jal97</strain>
        <tissue evidence="2">Whole organism</tissue>
    </source>
</reference>
<feature type="region of interest" description="Disordered" evidence="1">
    <location>
        <begin position="12"/>
        <end position="54"/>
    </location>
</feature>
<accession>A0A484ASA0</accession>
<evidence type="ECO:0000313" key="2">
    <source>
        <dbReference type="EMBL" id="TDG39258.1"/>
    </source>
</evidence>
<evidence type="ECO:0000313" key="3">
    <source>
        <dbReference type="Proteomes" id="UP000295192"/>
    </source>
</evidence>
<dbReference type="Proteomes" id="UP000295192">
    <property type="component" value="Unassembled WGS sequence"/>
</dbReference>
<evidence type="ECO:0000256" key="1">
    <source>
        <dbReference type="SAM" id="MobiDB-lite"/>
    </source>
</evidence>
<feature type="compositionally biased region" description="Low complexity" evidence="1">
    <location>
        <begin position="12"/>
        <end position="29"/>
    </location>
</feature>
<keyword evidence="3" id="KW-1185">Reference proteome</keyword>